<dbReference type="STRING" id="1114924.SAMN05216258_1192"/>
<evidence type="ECO:0000313" key="2">
    <source>
        <dbReference type="Proteomes" id="UP000199377"/>
    </source>
</evidence>
<proteinExistence type="predicted"/>
<accession>A0A1I3PPR5</accession>
<dbReference type="Proteomes" id="UP000199377">
    <property type="component" value="Unassembled WGS sequence"/>
</dbReference>
<organism evidence="1 2">
    <name type="scientific">Albimonas pacifica</name>
    <dbReference type="NCBI Taxonomy" id="1114924"/>
    <lineage>
        <taxon>Bacteria</taxon>
        <taxon>Pseudomonadati</taxon>
        <taxon>Pseudomonadota</taxon>
        <taxon>Alphaproteobacteria</taxon>
        <taxon>Rhodobacterales</taxon>
        <taxon>Paracoccaceae</taxon>
        <taxon>Albimonas</taxon>
    </lineage>
</organism>
<evidence type="ECO:0000313" key="1">
    <source>
        <dbReference type="EMBL" id="SFJ22996.1"/>
    </source>
</evidence>
<dbReference type="EMBL" id="FOQH01000019">
    <property type="protein sequence ID" value="SFJ22996.1"/>
    <property type="molecule type" value="Genomic_DNA"/>
</dbReference>
<reference evidence="1 2" key="1">
    <citation type="submission" date="2016-10" db="EMBL/GenBank/DDBJ databases">
        <authorList>
            <person name="de Groot N.N."/>
        </authorList>
    </citation>
    <scope>NUCLEOTIDE SEQUENCE [LARGE SCALE GENOMIC DNA]</scope>
    <source>
        <strain evidence="1 2">CGMCC 1.11030</strain>
    </source>
</reference>
<protein>
    <submittedName>
        <fullName evidence="1">Uncharacterized protein</fullName>
    </submittedName>
</protein>
<name>A0A1I3PPR5_9RHOB</name>
<gene>
    <name evidence="1" type="ORF">SAMN05216258_1192</name>
</gene>
<sequence>MSDATARAEEARLAFAFRLARAHPNVPESALPFLLQTASEELPFVAFVSGAEDRFDVAAVIEGVSRSDVGRMAFEHEQEAAPETPDFEAIARLHPRQRIAEARKRGWK</sequence>
<keyword evidence="2" id="KW-1185">Reference proteome</keyword>
<dbReference type="AlphaFoldDB" id="A0A1I3PPR5"/>